<dbReference type="EMBL" id="CM056742">
    <property type="protein sequence ID" value="KAJ8679730.1"/>
    <property type="molecule type" value="Genomic_DNA"/>
</dbReference>
<sequence>MSDDSDDELLTNLLSIANDDEGAIKNPPKPTDSIKADADPNLSQQSQPSQASVVTEFDLNFDLEFAEEFFDNEMKVETPKTVKKTAIKSTAPVTEEQENSSDDEDKKYFEKQRYTDYGREIKNLLKRDSENSISTFGTRNSFNGPPLANKNNATPRDVYSDPVFGIRLVKPLISSAELIEKMQGRKAVTVTTIKLHLSSQTADEDWVIAGTLLNKSAPKTSQKGNHYCIWKISDLSQDMSTVSIFLFKDAHKSLWKTSTGTVVGILNPSVLESRGDQDLATLSVESAQRVIILGNSKDLGRCKSVKKNGEPCTAPVNLSRCEYCVYHVKQEYSKYTKRSDLQIDSARGSFGAPVNALKPGNFQQRHPQATPFIAIRAERNAAQHRKDSERLALLRGDAKPQEKSKVQSEILPEMKKKTSSVELTSSQMKKDLDRLKKLRGWNTDQNGLSPAHAELKKIPLLSQLQPKLGTGMVGGIIDLSSPIQKNQINKAKLNAIEWAKKNGGIKKTNPNKIHQDKEILSQNGFKRKREDEVKSAVETEKKKEAVKSKFQEMMELTSSHSDLIEQRQDEETEEYFQKLEVKERMEEKMLSTFKVECKAVRCNVCKYIAFSSSDLCKQLQHPIKVINAVKRFFKCGDCGNRTISLDRIPSETCKRCSSSKWVRAAMMDEKRTEIAGSKLCIRGGEEKFIGSTITDASLNLLVPDTD</sequence>
<comment type="caution">
    <text evidence="1">The sequence shown here is derived from an EMBL/GenBank/DDBJ whole genome shotgun (WGS) entry which is preliminary data.</text>
</comment>
<accession>A0ACC2P8I9</accession>
<name>A0ACC2P8I9_9HYME</name>
<proteinExistence type="predicted"/>
<reference evidence="1" key="1">
    <citation type="submission" date="2023-04" db="EMBL/GenBank/DDBJ databases">
        <title>A chromosome-level genome assembly of the parasitoid wasp Eretmocerus hayati.</title>
        <authorList>
            <person name="Zhong Y."/>
            <person name="Liu S."/>
            <person name="Liu Y."/>
        </authorList>
    </citation>
    <scope>NUCLEOTIDE SEQUENCE</scope>
    <source>
        <strain evidence="1">ZJU_SS_LIU_2023</strain>
    </source>
</reference>
<organism evidence="1 2">
    <name type="scientific">Eretmocerus hayati</name>
    <dbReference type="NCBI Taxonomy" id="131215"/>
    <lineage>
        <taxon>Eukaryota</taxon>
        <taxon>Metazoa</taxon>
        <taxon>Ecdysozoa</taxon>
        <taxon>Arthropoda</taxon>
        <taxon>Hexapoda</taxon>
        <taxon>Insecta</taxon>
        <taxon>Pterygota</taxon>
        <taxon>Neoptera</taxon>
        <taxon>Endopterygota</taxon>
        <taxon>Hymenoptera</taxon>
        <taxon>Apocrita</taxon>
        <taxon>Proctotrupomorpha</taxon>
        <taxon>Chalcidoidea</taxon>
        <taxon>Aphelinidae</taxon>
        <taxon>Aphelininae</taxon>
        <taxon>Eretmocerus</taxon>
    </lineage>
</organism>
<gene>
    <name evidence="1" type="ORF">QAD02_015517</name>
</gene>
<dbReference type="Proteomes" id="UP001239111">
    <property type="component" value="Chromosome 2"/>
</dbReference>
<protein>
    <submittedName>
        <fullName evidence="1">Uncharacterized protein</fullName>
    </submittedName>
</protein>
<evidence type="ECO:0000313" key="1">
    <source>
        <dbReference type="EMBL" id="KAJ8679730.1"/>
    </source>
</evidence>
<evidence type="ECO:0000313" key="2">
    <source>
        <dbReference type="Proteomes" id="UP001239111"/>
    </source>
</evidence>
<keyword evidence="2" id="KW-1185">Reference proteome</keyword>